<sequence>MLVISGVFVLSYKLEEEKQAAVSAMTTPLIPNELPLTPTNKKHYNDNLISIGSLTNSNDPQSPYYDRTLSTSPSIQAHHLNSKNDLISPIIKKTSEGFNNASRKVSGFFRKSIDTIQSTTSSNDSVVTPINKRKINHHTLSPIHSDQTSLIDNHNGGNDEITEYVSFGSLKDSSSFINNYDSTHNNNELSPTVSNNSNSGLGIFTPIINKINRQASTNTIGSVFQQQQQQQHQQIQPLQTDSNSNLNSNTNSRFSPFKSLKNYSQNQSTQSPTSMNYTQLSISPKSKPNRVGLSLLTSNLSTELTENKLDEDYNQNNSYNYSLNNTIEEIQNQLNSYDQNSQLNNDGDIISEHHQKHSIYNNNKSSKSKKAKRNLTSLIIDTNVNSNLNNRDQRDIIRDKVFPKRSISYEQYEILNELKNL</sequence>
<organism evidence="2 3">
    <name type="scientific">[Candida] arabinofermentans NRRL YB-2248</name>
    <dbReference type="NCBI Taxonomy" id="983967"/>
    <lineage>
        <taxon>Eukaryota</taxon>
        <taxon>Fungi</taxon>
        <taxon>Dikarya</taxon>
        <taxon>Ascomycota</taxon>
        <taxon>Saccharomycotina</taxon>
        <taxon>Pichiomycetes</taxon>
        <taxon>Pichiales</taxon>
        <taxon>Pichiaceae</taxon>
        <taxon>Ogataea</taxon>
        <taxon>Ogataea/Candida clade</taxon>
    </lineage>
</organism>
<gene>
    <name evidence="2" type="ORF">CANARDRAFT_178406</name>
</gene>
<reference evidence="3" key="1">
    <citation type="submission" date="2016-04" db="EMBL/GenBank/DDBJ databases">
        <title>Comparative genomics of biotechnologically important yeasts.</title>
        <authorList>
            <consortium name="DOE Joint Genome Institute"/>
            <person name="Riley R."/>
            <person name="Haridas S."/>
            <person name="Wolfe K.H."/>
            <person name="Lopes M.R."/>
            <person name="Hittinger C.T."/>
            <person name="Goker M."/>
            <person name="Salamov A."/>
            <person name="Wisecaver J."/>
            <person name="Long T.M."/>
            <person name="Aerts A.L."/>
            <person name="Barry K."/>
            <person name="Choi C."/>
            <person name="Clum A."/>
            <person name="Coughlan A.Y."/>
            <person name="Deshpande S."/>
            <person name="Douglass A.P."/>
            <person name="Hanson S.J."/>
            <person name="Klenk H.-P."/>
            <person name="Labutti K."/>
            <person name="Lapidus A."/>
            <person name="Lindquist E."/>
            <person name="Lipzen A."/>
            <person name="Meier-Kolthoff J.P."/>
            <person name="Ohm R.A."/>
            <person name="Otillar R.P."/>
            <person name="Pangilinan J."/>
            <person name="Peng Y."/>
            <person name="Rokas A."/>
            <person name="Rosa C.A."/>
            <person name="Scheuner C."/>
            <person name="Sibirny A.A."/>
            <person name="Slot J.C."/>
            <person name="Stielow J.B."/>
            <person name="Sun H."/>
            <person name="Kurtzman C.P."/>
            <person name="Blackwell M."/>
            <person name="Grigoriev I.V."/>
            <person name="Jeffries T.W."/>
        </authorList>
    </citation>
    <scope>NUCLEOTIDE SEQUENCE [LARGE SCALE GENOMIC DNA]</scope>
    <source>
        <strain evidence="3">NRRL YB-2248</strain>
    </source>
</reference>
<proteinExistence type="predicted"/>
<evidence type="ECO:0000313" key="3">
    <source>
        <dbReference type="Proteomes" id="UP000094801"/>
    </source>
</evidence>
<feature type="compositionally biased region" description="Low complexity" evidence="1">
    <location>
        <begin position="225"/>
        <end position="255"/>
    </location>
</feature>
<accession>A0A1E4SSR0</accession>
<dbReference type="AlphaFoldDB" id="A0A1E4SSR0"/>
<feature type="compositionally biased region" description="Polar residues" evidence="1">
    <location>
        <begin position="261"/>
        <end position="286"/>
    </location>
</feature>
<dbReference type="OrthoDB" id="2504919at2759"/>
<name>A0A1E4SSR0_9ASCO</name>
<evidence type="ECO:0000256" key="1">
    <source>
        <dbReference type="SAM" id="MobiDB-lite"/>
    </source>
</evidence>
<protein>
    <submittedName>
        <fullName evidence="2">Uncharacterized protein</fullName>
    </submittedName>
</protein>
<feature type="region of interest" description="Disordered" evidence="1">
    <location>
        <begin position="222"/>
        <end position="290"/>
    </location>
</feature>
<keyword evidence="3" id="KW-1185">Reference proteome</keyword>
<evidence type="ECO:0000313" key="2">
    <source>
        <dbReference type="EMBL" id="ODV82544.1"/>
    </source>
</evidence>
<dbReference type="EMBL" id="KV453881">
    <property type="protein sequence ID" value="ODV82544.1"/>
    <property type="molecule type" value="Genomic_DNA"/>
</dbReference>
<dbReference type="Proteomes" id="UP000094801">
    <property type="component" value="Unassembled WGS sequence"/>
</dbReference>